<dbReference type="InterPro" id="IPR032830">
    <property type="entry name" value="XPB/Ssl2_N"/>
</dbReference>
<dbReference type="AlphaFoldDB" id="A0A845LA37"/>
<evidence type="ECO:0000256" key="3">
    <source>
        <dbReference type="ARBA" id="ARBA00022806"/>
    </source>
</evidence>
<sequence>MYEKPLVVHSDGHIYLMEWQDPDGQLAQKLTEFSDRVKSPEEVNTFYLSPYALWSAAAKDIEADHIIRFLNEHCENQIDKKLINRIREDIEQFGQLRLKQQGKQLILKAHVSLLIENIKSNPKIAPLIVQDISDHSMLIFKLEDRIRLLIELFDMHLFVIDETDMTGDTLDLQLKKKTIGGADLKLRDYQNEAVDMYLQHSPKAGKGGVILAPPYSGKTLIALKIIELLKKRVLIIVENEAGASSWLNEIKDKTSLPDDLYTFIRKDSNDIKPLTVCTYSHLSGNHRLFKKVHEINWGIIIFDDAHKSLADTFQDALSIPSEYKLAIASTLARADKRGNQIFALVGPKWLEVLPRELENRNFLSPVTCVEVKVPLSVEERENYDSESLTSRNSHNLRSIAAMNSNKIRLTKYVLQHYWNKKIIIVSYKIDLAKKLSGHHNISMINRSSNLNDITSFDQEESTRLICTSVVEKLPIEYIDILVAVSYHGSSEREEYLRLGKVLAAHPNKRKGYFISAVTPATVEEEDFKPRRKAIINYGYRYRIVTLDDLLQRGSVFESD</sequence>
<gene>
    <name evidence="10" type="ORF">GTO89_01985</name>
</gene>
<organism evidence="10 11">
    <name type="scientific">Heliomicrobium gestii</name>
    <name type="common">Heliobacterium gestii</name>
    <dbReference type="NCBI Taxonomy" id="2699"/>
    <lineage>
        <taxon>Bacteria</taxon>
        <taxon>Bacillati</taxon>
        <taxon>Bacillota</taxon>
        <taxon>Clostridia</taxon>
        <taxon>Eubacteriales</taxon>
        <taxon>Heliobacteriaceae</taxon>
        <taxon>Heliomicrobium</taxon>
    </lineage>
</organism>
<dbReference type="InterPro" id="IPR006935">
    <property type="entry name" value="Helicase/UvrB_N"/>
</dbReference>
<keyword evidence="1" id="KW-0547">Nucleotide-binding</keyword>
<dbReference type="InterPro" id="IPR050615">
    <property type="entry name" value="ATP-dep_DNA_Helicase"/>
</dbReference>
<reference evidence="10 11" key="1">
    <citation type="submission" date="2020-01" db="EMBL/GenBank/DDBJ databases">
        <title>Whole genome sequence of Heliobacterium gestii DSM 11169.</title>
        <authorList>
            <person name="Kyndt J.A."/>
            <person name="Meyer T.E."/>
        </authorList>
    </citation>
    <scope>NUCLEOTIDE SEQUENCE [LARGE SCALE GENOMIC DNA]</scope>
    <source>
        <strain evidence="10 11">DSM 11169</strain>
    </source>
</reference>
<keyword evidence="4" id="KW-0067">ATP-binding</keyword>
<dbReference type="Gene3D" id="3.40.50.300">
    <property type="entry name" value="P-loop containing nucleotide triphosphate hydrolases"/>
    <property type="match status" value="2"/>
</dbReference>
<dbReference type="GO" id="GO:0097550">
    <property type="term" value="C:transcription preinitiation complex"/>
    <property type="evidence" value="ECO:0007669"/>
    <property type="project" value="TreeGrafter"/>
</dbReference>
<dbReference type="PANTHER" id="PTHR11274">
    <property type="entry name" value="RAD25/XP-B DNA REPAIR HELICASE"/>
    <property type="match status" value="1"/>
</dbReference>
<dbReference type="GO" id="GO:0016787">
    <property type="term" value="F:hydrolase activity"/>
    <property type="evidence" value="ECO:0007669"/>
    <property type="project" value="UniProtKB-KW"/>
</dbReference>
<dbReference type="Pfam" id="PF04851">
    <property type="entry name" value="ResIII"/>
    <property type="match status" value="1"/>
</dbReference>
<evidence type="ECO:0000256" key="4">
    <source>
        <dbReference type="ARBA" id="ARBA00022840"/>
    </source>
</evidence>
<evidence type="ECO:0000256" key="2">
    <source>
        <dbReference type="ARBA" id="ARBA00022801"/>
    </source>
</evidence>
<dbReference type="SUPFAM" id="SSF52540">
    <property type="entry name" value="P-loop containing nucleoside triphosphate hydrolases"/>
    <property type="match status" value="1"/>
</dbReference>
<comment type="catalytic activity">
    <reaction evidence="6">
        <text>Couples ATP hydrolysis with the unwinding of duplex DNA by translocating in the 3'-5' direction.</text>
        <dbReference type="EC" id="5.6.2.4"/>
    </reaction>
</comment>
<evidence type="ECO:0000256" key="5">
    <source>
        <dbReference type="ARBA" id="ARBA00023235"/>
    </source>
</evidence>
<feature type="domain" description="Helicase ATP-binding" evidence="9">
    <location>
        <begin position="199"/>
        <end position="349"/>
    </location>
</feature>
<evidence type="ECO:0000259" key="9">
    <source>
        <dbReference type="PROSITE" id="PS51192"/>
    </source>
</evidence>
<dbReference type="GO" id="GO:0006367">
    <property type="term" value="P:transcription initiation at RNA polymerase II promoter"/>
    <property type="evidence" value="ECO:0007669"/>
    <property type="project" value="TreeGrafter"/>
</dbReference>
<dbReference type="Pfam" id="PF16203">
    <property type="entry name" value="ERCC3_RAD25_C"/>
    <property type="match status" value="1"/>
</dbReference>
<dbReference type="Proteomes" id="UP000471031">
    <property type="component" value="Unassembled WGS sequence"/>
</dbReference>
<keyword evidence="2" id="KW-0378">Hydrolase</keyword>
<evidence type="ECO:0000256" key="7">
    <source>
        <dbReference type="ARBA" id="ARBA00034808"/>
    </source>
</evidence>
<evidence type="ECO:0000313" key="11">
    <source>
        <dbReference type="Proteomes" id="UP000471031"/>
    </source>
</evidence>
<dbReference type="Pfam" id="PF13625">
    <property type="entry name" value="Helicase_C_3"/>
    <property type="match status" value="1"/>
</dbReference>
<proteinExistence type="predicted"/>
<dbReference type="EMBL" id="WXEX01000001">
    <property type="protein sequence ID" value="MZP41800.1"/>
    <property type="molecule type" value="Genomic_DNA"/>
</dbReference>
<dbReference type="GO" id="GO:0043138">
    <property type="term" value="F:3'-5' DNA helicase activity"/>
    <property type="evidence" value="ECO:0007669"/>
    <property type="project" value="UniProtKB-EC"/>
</dbReference>
<keyword evidence="5" id="KW-0413">Isomerase</keyword>
<evidence type="ECO:0000256" key="8">
    <source>
        <dbReference type="ARBA" id="ARBA00048988"/>
    </source>
</evidence>
<protein>
    <recommendedName>
        <fullName evidence="7">DNA 3'-5' helicase</fullName>
        <ecNumber evidence="7">5.6.2.4</ecNumber>
    </recommendedName>
</protein>
<evidence type="ECO:0000256" key="1">
    <source>
        <dbReference type="ARBA" id="ARBA00022741"/>
    </source>
</evidence>
<comment type="caution">
    <text evidence="10">The sequence shown here is derived from an EMBL/GenBank/DDBJ whole genome shotgun (WGS) entry which is preliminary data.</text>
</comment>
<accession>A0A845LA37</accession>
<dbReference type="RefSeq" id="WP_161260366.1">
    <property type="nucleotide sequence ID" value="NZ_JAFBDC010000001.1"/>
</dbReference>
<dbReference type="GO" id="GO:0005524">
    <property type="term" value="F:ATP binding"/>
    <property type="evidence" value="ECO:0007669"/>
    <property type="project" value="UniProtKB-KW"/>
</dbReference>
<dbReference type="PROSITE" id="PS51192">
    <property type="entry name" value="HELICASE_ATP_BIND_1"/>
    <property type="match status" value="1"/>
</dbReference>
<dbReference type="GO" id="GO:0003677">
    <property type="term" value="F:DNA binding"/>
    <property type="evidence" value="ECO:0007669"/>
    <property type="project" value="InterPro"/>
</dbReference>
<keyword evidence="11" id="KW-1185">Reference proteome</keyword>
<dbReference type="PANTHER" id="PTHR11274:SF0">
    <property type="entry name" value="GENERAL TRANSCRIPTION AND DNA REPAIR FACTOR IIH HELICASE SUBUNIT XPB"/>
    <property type="match status" value="1"/>
</dbReference>
<comment type="catalytic activity">
    <reaction evidence="8">
        <text>ATP + H2O = ADP + phosphate + H(+)</text>
        <dbReference type="Rhea" id="RHEA:13065"/>
        <dbReference type="ChEBI" id="CHEBI:15377"/>
        <dbReference type="ChEBI" id="CHEBI:15378"/>
        <dbReference type="ChEBI" id="CHEBI:30616"/>
        <dbReference type="ChEBI" id="CHEBI:43474"/>
        <dbReference type="ChEBI" id="CHEBI:456216"/>
        <dbReference type="EC" id="5.6.2.4"/>
    </reaction>
</comment>
<dbReference type="SMART" id="SM00487">
    <property type="entry name" value="DEXDc"/>
    <property type="match status" value="1"/>
</dbReference>
<name>A0A845LA37_HELGE</name>
<dbReference type="InterPro" id="IPR027417">
    <property type="entry name" value="P-loop_NTPase"/>
</dbReference>
<dbReference type="InterPro" id="IPR014001">
    <property type="entry name" value="Helicase_ATP-bd"/>
</dbReference>
<dbReference type="InterPro" id="IPR032438">
    <property type="entry name" value="ERCC3_RAD25_C"/>
</dbReference>
<evidence type="ECO:0000313" key="10">
    <source>
        <dbReference type="EMBL" id="MZP41800.1"/>
    </source>
</evidence>
<keyword evidence="3 10" id="KW-0347">Helicase</keyword>
<evidence type="ECO:0000256" key="6">
    <source>
        <dbReference type="ARBA" id="ARBA00034617"/>
    </source>
</evidence>
<dbReference type="OrthoDB" id="9802848at2"/>
<dbReference type="EC" id="5.6.2.4" evidence="7"/>